<evidence type="ECO:0000256" key="2">
    <source>
        <dbReference type="SAM" id="MobiDB-lite"/>
    </source>
</evidence>
<proteinExistence type="predicted"/>
<keyword evidence="1" id="KW-0863">Zinc-finger</keyword>
<feature type="compositionally biased region" description="Basic and acidic residues" evidence="2">
    <location>
        <begin position="1"/>
        <end position="15"/>
    </location>
</feature>
<dbReference type="InterPro" id="IPR036691">
    <property type="entry name" value="Endo/exonu/phosph_ase_sf"/>
</dbReference>
<feature type="domain" description="RNase H type-1" evidence="5">
    <location>
        <begin position="1837"/>
        <end position="1967"/>
    </location>
</feature>
<gene>
    <name evidence="6" type="ORF">FSB_LOCUS13139</name>
</gene>
<dbReference type="Gene3D" id="3.30.420.10">
    <property type="entry name" value="Ribonuclease H-like superfamily/Ribonuclease H"/>
    <property type="match status" value="1"/>
</dbReference>
<dbReference type="InterPro" id="IPR026960">
    <property type="entry name" value="RVT-Znf"/>
</dbReference>
<feature type="region of interest" description="Disordered" evidence="2">
    <location>
        <begin position="399"/>
        <end position="512"/>
    </location>
</feature>
<feature type="compositionally biased region" description="Polar residues" evidence="2">
    <location>
        <begin position="464"/>
        <end position="490"/>
    </location>
</feature>
<dbReference type="InterPro" id="IPR043502">
    <property type="entry name" value="DNA/RNA_pol_sf"/>
</dbReference>
<dbReference type="CDD" id="cd06222">
    <property type="entry name" value="RNase_H_like"/>
    <property type="match status" value="1"/>
</dbReference>
<dbReference type="Pfam" id="PF03372">
    <property type="entry name" value="Exo_endo_phos"/>
    <property type="match status" value="1"/>
</dbReference>
<dbReference type="InterPro" id="IPR005135">
    <property type="entry name" value="Endo/exonuclease/phosphatase"/>
</dbReference>
<evidence type="ECO:0000259" key="5">
    <source>
        <dbReference type="PROSITE" id="PS50879"/>
    </source>
</evidence>
<dbReference type="InterPro" id="IPR002156">
    <property type="entry name" value="RNaseH_domain"/>
</dbReference>
<sequence length="2001" mass="223483">MSEQIRGSEREVERSVEEEDSVRRSTKKKKDSHPPGNSNEVEGSFRSPSANPSYGPSYKDKLLGEIPGAYEQAFFGTAMDDDGDITDEEDVETIEGEVVVSIPKEMKARIRASWSCSLIVKVFGRLPELPMEYYDKGPLLLIGGSIGPVLRVDYNTAAGSRGRFARICIQIDLEKPLIRTLRLGKIRQAVVYEGINALCFTCGIIGHKKEACPIKPAVIPVPEQTSTPPPDSGGIQATDRDGELFGPWMLVTRRKRQGRQTGVGTAGKIVHGKEPVHTPYVYAKNTEVPLMDVPRMDSLFVRKDSVPRRNNQNNRHADKNGSLIRKTGNNALAGPELGPNSVGSDWISPTGFGPNGTVIFSAGVSSSKAHSPNSSTHPNFHSKFPTPIVFQTPPTFTVQLSLPSLPNEQPRFSRGPSPPGPNELGDLAWRSNRSNRRRHRQSHSPGPPSRVGMVQQRGDLGLGRNSSETLLDGSSTSTATHGPSLATRSQPLLELPLGSSKSSRTEQSVEDSKSQELRLTQFLDEVFQSICPEWFDERKVLMTDPVSLTWPGNVTSVKLLQPAACTSQFALVVRSSEIMNQGILSYNLSMSVLKSNLWSLWPEKAWKWIEEAGSPLQITNPPFMSGHDIAMNVLTWNCRGVLNPCFRRALNELIRINNPDILILTETRLGGTRAAELAATLPFAGFLCTKTIGFAGGIWCLWKSDALELDHLCSTEQEIHVSVKVKDSNSSWLLSAIYASPRQAERRILWSNLSIIAANHDLPWVMIGDFNDIMSSEEKWGGNVPSHTRISEYRDCMNKCNMIDLGFSRPKYTWSNLHDISSLIMQRLDRAWANPSWSVLFPNALVTHLPRFHSDHCPILLSLCHNSVCNFPHPFRFENMWLSHPDFMNVVIQAWSCSTLCDSINSFTHLVTSWNRHTFGNIFIRKRRVLNRLNGIQHALACSPSVALACLEKSIRLEFLTILNQEEEFWALKSRLGWVLEGDRNTKFFHTSTIVRRKFNKIVRIRNSVGGWLENGEDISNHFLSGYIELYSSSHSSSITGFPAPRLAACLSDTEALNIGTPVSPLEIKNALWSFNPFKAPGPDGLHPGFFQQCWHHVGPSVVREVSSIFTKGKMPEFLNSTLISLIPKCLGPEVFGHFRPISLCNTVYKVVTKIIVNRIRPLLDQLVSPYQAAFVPGRRGVDNVIIAQELIHSMSKKRGASSQFAVKIDLEKAYDRLEWSFIREVLLFFKFPLHLVNLILDCVSSSSISILFNGGRLPPFKPSRGIRQGDPLSPYLFILCMEYLSLRIFEATQDKTWKPIKASRRGPFFSHLFFADDLMLFSGTSEKSCLAMKKVLDNFCALSGQKISLPKSKIFFSPNTKSDLRLKVTSILGISETCDLGKYLGFPLKLSGRNFRDFNFIVEKVQAKLASWKAKLLSLAGRVVLIQSVTSAIPSYYMQNSIIPSRVCSELDKLNRNFLWGSTDEKKKMHMVGWTKVCRAKKLGGLGIYATKPRNIALLSKLNWRLLEERDAIWAKTLSAKYLPNGPVISHLPTHRCGSSNWRALRAGHDVFRNGLRWAVNNGSNVSFWFDKWVGNCPLRNLVHGPLTQEEETFKVCDLVSDGGLWDLGKLSISIPVDIIQLIKGIHLSSFSPKSDSIVWDDPGGQFLLSNAYQLALGSSDANLPPISARWIWKVNTNPRIRFFLWQCFHDSVPVRSTLARRGINITTCCPICFFPEESLVHVLRECPCASHFWKSVRIPVSTINSFHLPFHDWVHINCSSMVSHSSLNLPWQTLFAFGLWTLWLFRNQAIFNPSHRPPDLLHNSISLASEFFYFSAANPNPAPKKAIHFKWECPPSSWFKLNTDGSSIGNPGRAGGGGVLQDSIGNWVRGFSSSFGITSSIQAELRALKDGLVMALELNVLYLAVEMDSLVAVDLVSSNKATNVFLSPVVDDCRFLLNRFEQVSVIHIYREANSCADALAKAGGDQALDFITFNAPPLFVMEAFTFDCSNNLCTRLVSS</sequence>
<dbReference type="Gene3D" id="3.60.10.10">
    <property type="entry name" value="Endonuclease/exonuclease/phosphatase"/>
    <property type="match status" value="1"/>
</dbReference>
<dbReference type="CDD" id="cd01650">
    <property type="entry name" value="RT_nLTR_like"/>
    <property type="match status" value="1"/>
</dbReference>
<evidence type="ECO:0000259" key="3">
    <source>
        <dbReference type="PROSITE" id="PS50158"/>
    </source>
</evidence>
<evidence type="ECO:0000313" key="6">
    <source>
        <dbReference type="EMBL" id="SPC85257.1"/>
    </source>
</evidence>
<name>A0A2N9F2Q6_FAGSY</name>
<protein>
    <recommendedName>
        <fullName evidence="7">Reverse transcriptase domain-containing protein</fullName>
    </recommendedName>
</protein>
<dbReference type="GO" id="GO:0008270">
    <property type="term" value="F:zinc ion binding"/>
    <property type="evidence" value="ECO:0007669"/>
    <property type="project" value="UniProtKB-KW"/>
</dbReference>
<dbReference type="InterPro" id="IPR036397">
    <property type="entry name" value="RNaseH_sf"/>
</dbReference>
<dbReference type="SUPFAM" id="SSF56672">
    <property type="entry name" value="DNA/RNA polymerases"/>
    <property type="match status" value="1"/>
</dbReference>
<feature type="domain" description="Reverse transcriptase" evidence="4">
    <location>
        <begin position="1108"/>
        <end position="1389"/>
    </location>
</feature>
<dbReference type="SUPFAM" id="SSF56219">
    <property type="entry name" value="DNase I-like"/>
    <property type="match status" value="1"/>
</dbReference>
<keyword evidence="1" id="KW-0862">Zinc</keyword>
<evidence type="ECO:0000259" key="4">
    <source>
        <dbReference type="PROSITE" id="PS50878"/>
    </source>
</evidence>
<dbReference type="EMBL" id="OIVN01000768">
    <property type="protein sequence ID" value="SPC85257.1"/>
    <property type="molecule type" value="Genomic_DNA"/>
</dbReference>
<feature type="domain" description="CCHC-type" evidence="3">
    <location>
        <begin position="199"/>
        <end position="213"/>
    </location>
</feature>
<organism evidence="6">
    <name type="scientific">Fagus sylvatica</name>
    <name type="common">Beechnut</name>
    <dbReference type="NCBI Taxonomy" id="28930"/>
    <lineage>
        <taxon>Eukaryota</taxon>
        <taxon>Viridiplantae</taxon>
        <taxon>Streptophyta</taxon>
        <taxon>Embryophyta</taxon>
        <taxon>Tracheophyta</taxon>
        <taxon>Spermatophyta</taxon>
        <taxon>Magnoliopsida</taxon>
        <taxon>eudicotyledons</taxon>
        <taxon>Gunneridae</taxon>
        <taxon>Pentapetalae</taxon>
        <taxon>rosids</taxon>
        <taxon>fabids</taxon>
        <taxon>Fagales</taxon>
        <taxon>Fagaceae</taxon>
        <taxon>Fagus</taxon>
    </lineage>
</organism>
<reference evidence="6" key="1">
    <citation type="submission" date="2018-02" db="EMBL/GenBank/DDBJ databases">
        <authorList>
            <person name="Cohen D.B."/>
            <person name="Kent A.D."/>
        </authorList>
    </citation>
    <scope>NUCLEOTIDE SEQUENCE</scope>
</reference>
<dbReference type="InterPro" id="IPR044730">
    <property type="entry name" value="RNase_H-like_dom_plant"/>
</dbReference>
<dbReference type="InterPro" id="IPR000477">
    <property type="entry name" value="RT_dom"/>
</dbReference>
<dbReference type="PROSITE" id="PS50878">
    <property type="entry name" value="RT_POL"/>
    <property type="match status" value="1"/>
</dbReference>
<dbReference type="PROSITE" id="PS50158">
    <property type="entry name" value="ZF_CCHC"/>
    <property type="match status" value="1"/>
</dbReference>
<accession>A0A2N9F2Q6</accession>
<dbReference type="InterPro" id="IPR012337">
    <property type="entry name" value="RNaseH-like_sf"/>
</dbReference>
<dbReference type="SUPFAM" id="SSF53098">
    <property type="entry name" value="Ribonuclease H-like"/>
    <property type="match status" value="1"/>
</dbReference>
<feature type="compositionally biased region" description="Basic residues" evidence="2">
    <location>
        <begin position="433"/>
        <end position="442"/>
    </location>
</feature>
<dbReference type="GO" id="GO:0004523">
    <property type="term" value="F:RNA-DNA hybrid ribonuclease activity"/>
    <property type="evidence" value="ECO:0007669"/>
    <property type="project" value="InterPro"/>
</dbReference>
<feature type="region of interest" description="Disordered" evidence="2">
    <location>
        <begin position="304"/>
        <end position="337"/>
    </location>
</feature>
<dbReference type="InterPro" id="IPR001878">
    <property type="entry name" value="Znf_CCHC"/>
</dbReference>
<dbReference type="PROSITE" id="PS50879">
    <property type="entry name" value="RNASE_H_1"/>
    <property type="match status" value="1"/>
</dbReference>
<evidence type="ECO:0008006" key="7">
    <source>
        <dbReference type="Google" id="ProtNLM"/>
    </source>
</evidence>
<dbReference type="GO" id="GO:0003676">
    <property type="term" value="F:nucleic acid binding"/>
    <property type="evidence" value="ECO:0007669"/>
    <property type="project" value="InterPro"/>
</dbReference>
<dbReference type="Pfam" id="PF00078">
    <property type="entry name" value="RVT_1"/>
    <property type="match status" value="1"/>
</dbReference>
<dbReference type="Pfam" id="PF13966">
    <property type="entry name" value="zf-RVT"/>
    <property type="match status" value="1"/>
</dbReference>
<dbReference type="Pfam" id="PF13456">
    <property type="entry name" value="RVT_3"/>
    <property type="match status" value="1"/>
</dbReference>
<evidence type="ECO:0000256" key="1">
    <source>
        <dbReference type="PROSITE-ProRule" id="PRU00047"/>
    </source>
</evidence>
<dbReference type="PANTHER" id="PTHR33116">
    <property type="entry name" value="REVERSE TRANSCRIPTASE ZINC-BINDING DOMAIN-CONTAINING PROTEIN-RELATED-RELATED"/>
    <property type="match status" value="1"/>
</dbReference>
<keyword evidence="1" id="KW-0479">Metal-binding</keyword>
<dbReference type="PANTHER" id="PTHR33116:SF70">
    <property type="entry name" value="NON-LTR RETROELEMENT REVERSE TRANSCRIPTASE-LIKE PROTEIN"/>
    <property type="match status" value="1"/>
</dbReference>
<feature type="compositionally biased region" description="Polar residues" evidence="2">
    <location>
        <begin position="35"/>
        <end position="54"/>
    </location>
</feature>
<feature type="region of interest" description="Disordered" evidence="2">
    <location>
        <begin position="1"/>
        <end position="58"/>
    </location>
</feature>